<name>A0ACC0P5G6_RHOML</name>
<organism evidence="1 2">
    <name type="scientific">Rhododendron molle</name>
    <name type="common">Chinese azalea</name>
    <name type="synonym">Azalea mollis</name>
    <dbReference type="NCBI Taxonomy" id="49168"/>
    <lineage>
        <taxon>Eukaryota</taxon>
        <taxon>Viridiplantae</taxon>
        <taxon>Streptophyta</taxon>
        <taxon>Embryophyta</taxon>
        <taxon>Tracheophyta</taxon>
        <taxon>Spermatophyta</taxon>
        <taxon>Magnoliopsida</taxon>
        <taxon>eudicotyledons</taxon>
        <taxon>Gunneridae</taxon>
        <taxon>Pentapetalae</taxon>
        <taxon>asterids</taxon>
        <taxon>Ericales</taxon>
        <taxon>Ericaceae</taxon>
        <taxon>Ericoideae</taxon>
        <taxon>Rhodoreae</taxon>
        <taxon>Rhododendron</taxon>
    </lineage>
</organism>
<sequence>MDRHPPPYRGLLAGREPMGSKAKRHKLSKERNSMQCHDRISNLPSNLIGRILSRLPTKTAVATSVLSTRWKQFWTLVNSLDFDDKLMLQRRTSNRAALQMSFASFIDGVLERVTCLDKFRLKCCQSYDVSHVNAWVAALIKYRIEELDLSIPVKHSTNYVLPRDLFSCRTLVVLKLGTEFMLNVPVSVWLPNLKILHLDSVKFSDGVSIKRLILGCPVLDELSMNECVGKDVRVIHISAPVLTKLRYHNKKEKYSLHDDFWEDDFLETADVSEYKIVIDTPALLHLELIDDEAEVYLEKNLSHIIKADISIAVQYDETHSKCINDLLMGISEVQSLHLYNDCREGYHIEHDEEDDSEGDDKPLLRHDWHLPQNVPSCLLSNLKLVKFLKFQGGDGDLKMVEYFLKNAEVLEKLIIDCESYGEEFDVPEDQLKVAAKLLMEKQKVKLEKGKSLLALSLTKPPLADGPTPPPYRGLLAGREPLGSKAKRHAMQCEDRISNLPSNLIGRILSFLTTKMAVATSVLSTRWKQFWTLVTSVDFDDKLMLQRQKSNRAALQMIFASFVHRVLERVSCLDKFRLKCCQSYDVSHANAWVAALIKYRIKEHDLSIPVMHSTDHVLPWDRFSCRTLVVLKLGTKFLLNVPASVCLPSLKILHLDSVKFSDDDSVKRLLVGCPMLDELGMNECVGKDVCVIHICAPVLTKLRYRREKKNYLWGAAEVSKYKIVIDTPALLYLELVDYVADVYLVKNLKNIVKAYIRMAEQYDETNSKAITDLLMGISEVQCLHLYNDCTEGYHIEFDRDEYDEDGDNKGDDKALALESTSECSFLFAIEPQAGALAIAEQQLEVTTKLFNVTKRPEDLSD</sequence>
<evidence type="ECO:0000313" key="1">
    <source>
        <dbReference type="EMBL" id="KAI8560840.1"/>
    </source>
</evidence>
<evidence type="ECO:0000313" key="2">
    <source>
        <dbReference type="Proteomes" id="UP001062846"/>
    </source>
</evidence>
<gene>
    <name evidence="1" type="ORF">RHMOL_Rhmol04G0287000</name>
</gene>
<accession>A0ACC0P5G6</accession>
<protein>
    <submittedName>
        <fullName evidence="1">Uncharacterized protein</fullName>
    </submittedName>
</protein>
<dbReference type="Proteomes" id="UP001062846">
    <property type="component" value="Chromosome 4"/>
</dbReference>
<proteinExistence type="predicted"/>
<keyword evidence="2" id="KW-1185">Reference proteome</keyword>
<dbReference type="EMBL" id="CM046391">
    <property type="protein sequence ID" value="KAI8560840.1"/>
    <property type="molecule type" value="Genomic_DNA"/>
</dbReference>
<comment type="caution">
    <text evidence="1">The sequence shown here is derived from an EMBL/GenBank/DDBJ whole genome shotgun (WGS) entry which is preliminary data.</text>
</comment>
<reference evidence="1" key="1">
    <citation type="submission" date="2022-02" db="EMBL/GenBank/DDBJ databases">
        <title>Plant Genome Project.</title>
        <authorList>
            <person name="Zhang R.-G."/>
        </authorList>
    </citation>
    <scope>NUCLEOTIDE SEQUENCE</scope>
    <source>
        <strain evidence="1">AT1</strain>
    </source>
</reference>